<reference evidence="3" key="1">
    <citation type="journal article" date="2022" name="Int. J. Syst. Evol. Microbiol.">
        <title>Apilactobacillus apisilvae sp. nov., Nicolia spurrieriana gen. nov. sp. nov., Bombilactobacillus folatiphilus sp. nov. and Bombilactobacillus thymidiniphilus sp. nov., four new lactic acid bacterial isolates from stingless bees Tetragonula carbonaria and Austroplebeia australis.</title>
        <authorList>
            <person name="Oliphant S.A."/>
            <person name="Watson-Haigh N.S."/>
            <person name="Sumby K.M."/>
            <person name="Gardner J."/>
            <person name="Groom S."/>
            <person name="Jiranek V."/>
        </authorList>
    </citation>
    <scope>NUCLEOTIDE SEQUENCE</scope>
    <source>
        <strain evidence="3">SGEP1_A5</strain>
    </source>
</reference>
<dbReference type="Proteomes" id="UP000831181">
    <property type="component" value="Plasmid p1unnamed"/>
</dbReference>
<keyword evidence="1" id="KW-0732">Signal</keyword>
<geneLocation type="plasmid" evidence="3 4">
    <name>p1unnamed</name>
</geneLocation>
<evidence type="ECO:0000256" key="1">
    <source>
        <dbReference type="SAM" id="SignalP"/>
    </source>
</evidence>
<dbReference type="AlphaFoldDB" id="A0A976RQU1"/>
<feature type="domain" description="ADP ribosyltransferase" evidence="2">
    <location>
        <begin position="129"/>
        <end position="284"/>
    </location>
</feature>
<accession>A0A976RQU1</accession>
<dbReference type="Gene3D" id="3.90.176.10">
    <property type="entry name" value="Toxin ADP-ribosyltransferase, Chain A, domain 1"/>
    <property type="match status" value="1"/>
</dbReference>
<dbReference type="KEGG" id="lbe:MOO44_00715"/>
<feature type="chain" id="PRO_5036871791" evidence="1">
    <location>
        <begin position="26"/>
        <end position="320"/>
    </location>
</feature>
<keyword evidence="3" id="KW-0614">Plasmid</keyword>
<proteinExistence type="predicted"/>
<evidence type="ECO:0000313" key="4">
    <source>
        <dbReference type="Proteomes" id="UP000831181"/>
    </source>
</evidence>
<protein>
    <submittedName>
        <fullName evidence="3">ADP-ribosyltransferase</fullName>
    </submittedName>
</protein>
<dbReference type="GO" id="GO:0005576">
    <property type="term" value="C:extracellular region"/>
    <property type="evidence" value="ECO:0007669"/>
    <property type="project" value="InterPro"/>
</dbReference>
<evidence type="ECO:0000259" key="2">
    <source>
        <dbReference type="Pfam" id="PF03496"/>
    </source>
</evidence>
<dbReference type="RefSeq" id="WP_260116004.1">
    <property type="nucleotide sequence ID" value="NZ_CP093360.1"/>
</dbReference>
<dbReference type="InterPro" id="IPR003540">
    <property type="entry name" value="ADP-ribosyltransferase"/>
</dbReference>
<evidence type="ECO:0000313" key="3">
    <source>
        <dbReference type="EMBL" id="UQS86195.1"/>
    </source>
</evidence>
<organism evidence="3 4">
    <name type="scientific">Nicoliella spurrieriana</name>
    <dbReference type="NCBI Taxonomy" id="2925830"/>
    <lineage>
        <taxon>Bacteria</taxon>
        <taxon>Bacillati</taxon>
        <taxon>Bacillota</taxon>
        <taxon>Bacilli</taxon>
        <taxon>Lactobacillales</taxon>
        <taxon>Lactobacillaceae</taxon>
        <taxon>Nicoliella</taxon>
    </lineage>
</organism>
<dbReference type="Pfam" id="PF03496">
    <property type="entry name" value="ADPrib_exo_Tox"/>
    <property type="match status" value="1"/>
</dbReference>
<dbReference type="SUPFAM" id="SSF56399">
    <property type="entry name" value="ADP-ribosylation"/>
    <property type="match status" value="1"/>
</dbReference>
<name>A0A976RQU1_9LACO</name>
<sequence>MKLIKPTIIASVLLGTIGIYPTVNASDNFNQSLIEYNNTSSYVTDLSSNTWVLNQSVDAYPLVNKFPDYNQPVEMPKFASGSIIKSYLDGYLVLFANQNQPLYVQDFKRFTYSFHSTNVNKSRTKELTKIEQKWRKSLTNQQVKAIGNYTNNGYKSINKYLRYPEKPVSDKVKQQSELIKSAIMKFKTPFKMTIYRGINEAGLKDNINNQPLKVGQIYQDAAFSSSSISHKIATGFQSSILLKINIPAGYNGAYVAPISINSPEKEFLLKPNAQLVISKIQHVTTYFSMHGKVGTAKHSKKIKAKPTKIKYKLITMNLVE</sequence>
<gene>
    <name evidence="3" type="ORF">MOO44_00715</name>
</gene>
<dbReference type="EMBL" id="CP093360">
    <property type="protein sequence ID" value="UQS86195.1"/>
    <property type="molecule type" value="Genomic_DNA"/>
</dbReference>
<feature type="signal peptide" evidence="1">
    <location>
        <begin position="1"/>
        <end position="25"/>
    </location>
</feature>
<dbReference type="PROSITE" id="PS51996">
    <property type="entry name" value="TR_MART"/>
    <property type="match status" value="1"/>
</dbReference>
<keyword evidence="4" id="KW-1185">Reference proteome</keyword>